<feature type="transmembrane region" description="Helical" evidence="6">
    <location>
        <begin position="76"/>
        <end position="98"/>
    </location>
</feature>
<dbReference type="PANTHER" id="PTHR23503">
    <property type="entry name" value="SOLUTE CARRIER FAMILY 2"/>
    <property type="match status" value="1"/>
</dbReference>
<feature type="transmembrane region" description="Helical" evidence="6">
    <location>
        <begin position="39"/>
        <end position="55"/>
    </location>
</feature>
<organism evidence="8 9">
    <name type="scientific">Wuchereria bancrofti</name>
    <dbReference type="NCBI Taxonomy" id="6293"/>
    <lineage>
        <taxon>Eukaryota</taxon>
        <taxon>Metazoa</taxon>
        <taxon>Ecdysozoa</taxon>
        <taxon>Nematoda</taxon>
        <taxon>Chromadorea</taxon>
        <taxon>Rhabditida</taxon>
        <taxon>Spirurina</taxon>
        <taxon>Spiruromorpha</taxon>
        <taxon>Filarioidea</taxon>
        <taxon>Onchocercidae</taxon>
        <taxon>Wuchereria</taxon>
    </lineage>
</organism>
<dbReference type="InterPro" id="IPR036259">
    <property type="entry name" value="MFS_trans_sf"/>
</dbReference>
<keyword evidence="2" id="KW-0813">Transport</keyword>
<dbReference type="OrthoDB" id="4540492at2759"/>
<feature type="domain" description="Major facilitator superfamily (MFS) profile" evidence="7">
    <location>
        <begin position="1"/>
        <end position="164"/>
    </location>
</feature>
<dbReference type="InterPro" id="IPR005828">
    <property type="entry name" value="MFS_sugar_transport-like"/>
</dbReference>
<evidence type="ECO:0000256" key="4">
    <source>
        <dbReference type="ARBA" id="ARBA00022989"/>
    </source>
</evidence>
<proteinExistence type="predicted"/>
<evidence type="ECO:0000256" key="1">
    <source>
        <dbReference type="ARBA" id="ARBA00004141"/>
    </source>
</evidence>
<dbReference type="Pfam" id="PF00083">
    <property type="entry name" value="Sugar_tr"/>
    <property type="match status" value="1"/>
</dbReference>
<dbReference type="GO" id="GO:0016020">
    <property type="term" value="C:membrane"/>
    <property type="evidence" value="ECO:0007669"/>
    <property type="project" value="UniProtKB-SubCell"/>
</dbReference>
<evidence type="ECO:0000256" key="3">
    <source>
        <dbReference type="ARBA" id="ARBA00022692"/>
    </source>
</evidence>
<dbReference type="EMBL" id="UYWW01005228">
    <property type="protein sequence ID" value="VDM14006.1"/>
    <property type="molecule type" value="Genomic_DNA"/>
</dbReference>
<evidence type="ECO:0000313" key="8">
    <source>
        <dbReference type="EMBL" id="VDM14006.1"/>
    </source>
</evidence>
<dbReference type="AlphaFoldDB" id="A0A3P7E3T0"/>
<dbReference type="Proteomes" id="UP000270924">
    <property type="component" value="Unassembled WGS sequence"/>
</dbReference>
<gene>
    <name evidence="8" type="ORF">WBA_LOCUS7392</name>
</gene>
<dbReference type="SUPFAM" id="SSF103473">
    <property type="entry name" value="MFS general substrate transporter"/>
    <property type="match status" value="1"/>
</dbReference>
<accession>A0A3P7E3T0</accession>
<name>A0A3P7E3T0_WUCBA</name>
<dbReference type="InterPro" id="IPR045263">
    <property type="entry name" value="GLUT"/>
</dbReference>
<sequence length="187" mass="20997">MLLMIGLIGMFFSSIAIVIFISVYVSVFFAESDQTSNKWAAYSACLFLFLFQQEMKASIILQTSDQTGNKWASYPACLFVFLFVIFFATGPGSIPWFFVSELFSSGARGAANSVAAATNWTANFLVGTSFEFLNQMLHQYTFLIFSGFLAFFAFFTWMYVPETKGRSVEDIQEELARGKSRFARNAA</sequence>
<evidence type="ECO:0000256" key="6">
    <source>
        <dbReference type="SAM" id="Phobius"/>
    </source>
</evidence>
<evidence type="ECO:0000313" key="9">
    <source>
        <dbReference type="Proteomes" id="UP000270924"/>
    </source>
</evidence>
<dbReference type="InterPro" id="IPR020846">
    <property type="entry name" value="MFS_dom"/>
</dbReference>
<keyword evidence="9" id="KW-1185">Reference proteome</keyword>
<dbReference type="GO" id="GO:0015149">
    <property type="term" value="F:hexose transmembrane transporter activity"/>
    <property type="evidence" value="ECO:0007669"/>
    <property type="project" value="TreeGrafter"/>
</dbReference>
<keyword evidence="4 6" id="KW-1133">Transmembrane helix</keyword>
<dbReference type="Gene3D" id="1.20.1250.20">
    <property type="entry name" value="MFS general substrate transporter like domains"/>
    <property type="match status" value="1"/>
</dbReference>
<dbReference type="PANTHER" id="PTHR23503:SF8">
    <property type="entry name" value="FACILITATED GLUCOSE TRANSPORTER PROTEIN 1"/>
    <property type="match status" value="1"/>
</dbReference>
<keyword evidence="3 6" id="KW-0812">Transmembrane</keyword>
<evidence type="ECO:0000256" key="2">
    <source>
        <dbReference type="ARBA" id="ARBA00022448"/>
    </source>
</evidence>
<feature type="transmembrane region" description="Helical" evidence="6">
    <location>
        <begin position="7"/>
        <end position="27"/>
    </location>
</feature>
<reference evidence="8 9" key="1">
    <citation type="submission" date="2018-11" db="EMBL/GenBank/DDBJ databases">
        <authorList>
            <consortium name="Pathogen Informatics"/>
        </authorList>
    </citation>
    <scope>NUCLEOTIDE SEQUENCE [LARGE SCALE GENOMIC DNA]</scope>
</reference>
<comment type="subcellular location">
    <subcellularLocation>
        <location evidence="1">Membrane</location>
        <topology evidence="1">Multi-pass membrane protein</topology>
    </subcellularLocation>
</comment>
<keyword evidence="5 6" id="KW-0472">Membrane</keyword>
<evidence type="ECO:0000259" key="7">
    <source>
        <dbReference type="PROSITE" id="PS50850"/>
    </source>
</evidence>
<evidence type="ECO:0000256" key="5">
    <source>
        <dbReference type="ARBA" id="ARBA00023136"/>
    </source>
</evidence>
<dbReference type="PROSITE" id="PS50850">
    <property type="entry name" value="MFS"/>
    <property type="match status" value="1"/>
</dbReference>
<feature type="transmembrane region" description="Helical" evidence="6">
    <location>
        <begin position="140"/>
        <end position="160"/>
    </location>
</feature>
<dbReference type="InParanoid" id="A0A3P7E3T0"/>
<protein>
    <recommendedName>
        <fullName evidence="7">Major facilitator superfamily (MFS) profile domain-containing protein</fullName>
    </recommendedName>
</protein>